<feature type="domain" description="Ig-like" evidence="2">
    <location>
        <begin position="107"/>
        <end position="189"/>
    </location>
</feature>
<keyword evidence="1" id="KW-0812">Transmembrane</keyword>
<proteinExistence type="predicted"/>
<dbReference type="InterPro" id="IPR013098">
    <property type="entry name" value="Ig_I-set"/>
</dbReference>
<accession>A0A6A5DZU1</accession>
<dbReference type="Gene3D" id="2.60.40.10">
    <property type="entry name" value="Immunoglobulins"/>
    <property type="match status" value="7"/>
</dbReference>
<evidence type="ECO:0000259" key="2">
    <source>
        <dbReference type="PROSITE" id="PS50835"/>
    </source>
</evidence>
<keyword evidence="1" id="KW-1133">Transmembrane helix</keyword>
<protein>
    <recommendedName>
        <fullName evidence="2">Ig-like domain-containing protein</fullName>
    </recommendedName>
</protein>
<feature type="domain" description="Ig-like" evidence="2">
    <location>
        <begin position="479"/>
        <end position="566"/>
    </location>
</feature>
<evidence type="ECO:0000313" key="4">
    <source>
        <dbReference type="Proteomes" id="UP000465112"/>
    </source>
</evidence>
<sequence length="706" mass="75845">MLSFPSAPVIQGQDPLRVGVESTLTCQVLDVYPPEQLTLRWRRGDAVLPSIMGDHRSSSVRLDYTFTPSLQDTGGNISCSATLDLQDLPPEDRTRDTTVPLNLLYAPVVTAITDSVSVMAGSRLELGCSAEGNPEPTVSWSFGGAGGRPEGRGQGSQLILAAVSLADAGRYDCHAQNTEGRQTAHLELTVHAPPTNTSLSVSPGDWLLEGQQVTFSCQSDGAPPPTLVLRREGEELQRAGPASSQLSFSLSSARLEDSAHYQCEASNQYGSQLVTSTVSVTAHPLQVEVSPPVSAAERGSGLVLTCRASGCLHPPTFTWTRTDQDQNQSQNLQGTQQDGLSLLHLQDLDLQDQGVYRCEAQCDSVIRTGTVRVHVYSFPSDPVLEHPGPVLLGREAVLRCDITDVFSANQMRVLWLSGNMTLHSESFGFSGSLRNVSVVLQRRVQEDQVLTCRAELLALGGHVWRSRTTSVLLHVHSPPTNTSLSVSPGDWLLEGQQVTFSCQSDGAPPPTLVLRREGEELQRAGPASSQLSFSLSSARLEDSAHYQCEASNQYGSQLVTSTVSVTAPPRNTTVLVLPSTVVQEGQTVSVLCRTVCFPPAAVLLKKLTNGTELYSANGSFLLVNVTARDSGRYQVNVSNELGYQVKVFSIRVTERSSSPPPSLGAIIIPAVCAAVGLAAAALMLEYLRRSRKKGFYQLHKAPPPSA</sequence>
<gene>
    <name evidence="3" type="ORF">PFLUV_G00260580</name>
</gene>
<dbReference type="PANTHER" id="PTHR46013:SF1">
    <property type="entry name" value="IG-LIKE DOMAIN-CONTAINING PROTEIN"/>
    <property type="match status" value="1"/>
</dbReference>
<feature type="transmembrane region" description="Helical" evidence="1">
    <location>
        <begin position="663"/>
        <end position="684"/>
    </location>
</feature>
<dbReference type="InterPro" id="IPR036179">
    <property type="entry name" value="Ig-like_dom_sf"/>
</dbReference>
<dbReference type="InterPro" id="IPR003599">
    <property type="entry name" value="Ig_sub"/>
</dbReference>
<dbReference type="CDD" id="cd00096">
    <property type="entry name" value="Ig"/>
    <property type="match status" value="2"/>
</dbReference>
<dbReference type="InterPro" id="IPR003989">
    <property type="entry name" value="VCAM-1"/>
</dbReference>
<feature type="domain" description="Ig-like" evidence="2">
    <location>
        <begin position="284"/>
        <end position="374"/>
    </location>
</feature>
<dbReference type="GO" id="GO:0098609">
    <property type="term" value="P:cell-cell adhesion"/>
    <property type="evidence" value="ECO:0007669"/>
    <property type="project" value="InterPro"/>
</dbReference>
<dbReference type="PROSITE" id="PS50835">
    <property type="entry name" value="IG_LIKE"/>
    <property type="match status" value="7"/>
</dbReference>
<name>A0A6A5DZU1_PERFL</name>
<keyword evidence="4" id="KW-1185">Reference proteome</keyword>
<feature type="domain" description="Ig-like" evidence="2">
    <location>
        <begin position="569"/>
        <end position="653"/>
    </location>
</feature>
<dbReference type="Pfam" id="PF13895">
    <property type="entry name" value="Ig_2"/>
    <property type="match status" value="2"/>
</dbReference>
<dbReference type="SMART" id="SM00409">
    <property type="entry name" value="IG"/>
    <property type="match status" value="6"/>
</dbReference>
<dbReference type="PANTHER" id="PTHR46013">
    <property type="entry name" value="VASCULAR CELL ADHESION MOLECULE 1"/>
    <property type="match status" value="1"/>
</dbReference>
<evidence type="ECO:0000256" key="1">
    <source>
        <dbReference type="SAM" id="Phobius"/>
    </source>
</evidence>
<organism evidence="3 4">
    <name type="scientific">Perca fluviatilis</name>
    <name type="common">European perch</name>
    <dbReference type="NCBI Taxonomy" id="8168"/>
    <lineage>
        <taxon>Eukaryota</taxon>
        <taxon>Metazoa</taxon>
        <taxon>Chordata</taxon>
        <taxon>Craniata</taxon>
        <taxon>Vertebrata</taxon>
        <taxon>Euteleostomi</taxon>
        <taxon>Actinopterygii</taxon>
        <taxon>Neopterygii</taxon>
        <taxon>Teleostei</taxon>
        <taxon>Neoteleostei</taxon>
        <taxon>Acanthomorphata</taxon>
        <taxon>Eupercaria</taxon>
        <taxon>Perciformes</taxon>
        <taxon>Percoidei</taxon>
        <taxon>Percidae</taxon>
        <taxon>Percinae</taxon>
        <taxon>Perca</taxon>
    </lineage>
</organism>
<dbReference type="SMART" id="SM00408">
    <property type="entry name" value="IGc2"/>
    <property type="match status" value="5"/>
</dbReference>
<feature type="domain" description="Ig-like" evidence="2">
    <location>
        <begin position="379"/>
        <end position="470"/>
    </location>
</feature>
<dbReference type="Proteomes" id="UP000465112">
    <property type="component" value="Chromosome 23"/>
</dbReference>
<keyword evidence="1" id="KW-0472">Membrane</keyword>
<reference evidence="3 4" key="1">
    <citation type="submission" date="2019-06" db="EMBL/GenBank/DDBJ databases">
        <title>A chromosome-scale genome assembly of the European perch, Perca fluviatilis.</title>
        <authorList>
            <person name="Roques C."/>
            <person name="Zahm M."/>
            <person name="Cabau C."/>
            <person name="Klopp C."/>
            <person name="Bouchez O."/>
            <person name="Donnadieu C."/>
            <person name="Kuhl H."/>
            <person name="Gislard M."/>
            <person name="Guendouz S."/>
            <person name="Journot L."/>
            <person name="Haffray P."/>
            <person name="Bestin A."/>
            <person name="Morvezen R."/>
            <person name="Feron R."/>
            <person name="Wen M."/>
            <person name="Jouanno E."/>
            <person name="Herpin A."/>
            <person name="Schartl M."/>
            <person name="Postlethwait J."/>
            <person name="Schaerlinger B."/>
            <person name="Chardard D."/>
            <person name="Lecocq T."/>
            <person name="Poncet C."/>
            <person name="Jaffrelo L."/>
            <person name="Lampietro C."/>
            <person name="Guiguen Y."/>
        </authorList>
    </citation>
    <scope>NUCLEOTIDE SEQUENCE [LARGE SCALE GENOMIC DNA]</scope>
    <source>
        <tissue evidence="3">Blood</tissue>
    </source>
</reference>
<dbReference type="Pfam" id="PF07679">
    <property type="entry name" value="I-set"/>
    <property type="match status" value="1"/>
</dbReference>
<dbReference type="InterPro" id="IPR007110">
    <property type="entry name" value="Ig-like_dom"/>
</dbReference>
<dbReference type="GO" id="GO:0016020">
    <property type="term" value="C:membrane"/>
    <property type="evidence" value="ECO:0007669"/>
    <property type="project" value="InterPro"/>
</dbReference>
<dbReference type="InterPro" id="IPR003598">
    <property type="entry name" value="Ig_sub2"/>
</dbReference>
<dbReference type="EMBL" id="VHII01000023">
    <property type="protein sequence ID" value="KAF1372075.1"/>
    <property type="molecule type" value="Genomic_DNA"/>
</dbReference>
<dbReference type="Pfam" id="PF13927">
    <property type="entry name" value="Ig_3"/>
    <property type="match status" value="1"/>
</dbReference>
<dbReference type="InterPro" id="IPR013783">
    <property type="entry name" value="Ig-like_fold"/>
</dbReference>
<feature type="domain" description="Ig-like" evidence="2">
    <location>
        <begin position="194"/>
        <end position="281"/>
    </location>
</feature>
<dbReference type="AlphaFoldDB" id="A0A6A5DZU1"/>
<feature type="domain" description="Ig-like" evidence="2">
    <location>
        <begin position="5"/>
        <end position="98"/>
    </location>
</feature>
<dbReference type="PRINTS" id="PR01474">
    <property type="entry name" value="VCAM1"/>
</dbReference>
<comment type="caution">
    <text evidence="3">The sequence shown here is derived from an EMBL/GenBank/DDBJ whole genome shotgun (WGS) entry which is preliminary data.</text>
</comment>
<dbReference type="SUPFAM" id="SSF48726">
    <property type="entry name" value="Immunoglobulin"/>
    <property type="match status" value="7"/>
</dbReference>
<evidence type="ECO:0000313" key="3">
    <source>
        <dbReference type="EMBL" id="KAF1372075.1"/>
    </source>
</evidence>